<keyword evidence="3" id="KW-1185">Reference proteome</keyword>
<feature type="compositionally biased region" description="Basic and acidic residues" evidence="1">
    <location>
        <begin position="14"/>
        <end position="34"/>
    </location>
</feature>
<gene>
    <name evidence="2" type="ORF">CEXT_570751</name>
</gene>
<evidence type="ECO:0000256" key="1">
    <source>
        <dbReference type="SAM" id="MobiDB-lite"/>
    </source>
</evidence>
<proteinExistence type="predicted"/>
<evidence type="ECO:0000313" key="2">
    <source>
        <dbReference type="EMBL" id="GIZ00132.1"/>
    </source>
</evidence>
<dbReference type="Proteomes" id="UP001054945">
    <property type="component" value="Unassembled WGS sequence"/>
</dbReference>
<feature type="region of interest" description="Disordered" evidence="1">
    <location>
        <begin position="1"/>
        <end position="102"/>
    </location>
</feature>
<comment type="caution">
    <text evidence="2">The sequence shown here is derived from an EMBL/GenBank/DDBJ whole genome shotgun (WGS) entry which is preliminary data.</text>
</comment>
<organism evidence="2 3">
    <name type="scientific">Caerostris extrusa</name>
    <name type="common">Bark spider</name>
    <name type="synonym">Caerostris bankana</name>
    <dbReference type="NCBI Taxonomy" id="172846"/>
    <lineage>
        <taxon>Eukaryota</taxon>
        <taxon>Metazoa</taxon>
        <taxon>Ecdysozoa</taxon>
        <taxon>Arthropoda</taxon>
        <taxon>Chelicerata</taxon>
        <taxon>Arachnida</taxon>
        <taxon>Araneae</taxon>
        <taxon>Araneomorphae</taxon>
        <taxon>Entelegynae</taxon>
        <taxon>Araneoidea</taxon>
        <taxon>Araneidae</taxon>
        <taxon>Caerostris</taxon>
    </lineage>
</organism>
<dbReference type="AlphaFoldDB" id="A0AAV4XYD3"/>
<evidence type="ECO:0000313" key="3">
    <source>
        <dbReference type="Proteomes" id="UP001054945"/>
    </source>
</evidence>
<name>A0AAV4XYD3_CAEEX</name>
<reference evidence="2 3" key="1">
    <citation type="submission" date="2021-06" db="EMBL/GenBank/DDBJ databases">
        <title>Caerostris extrusa draft genome.</title>
        <authorList>
            <person name="Kono N."/>
            <person name="Arakawa K."/>
        </authorList>
    </citation>
    <scope>NUCLEOTIDE SEQUENCE [LARGE SCALE GENOMIC DNA]</scope>
</reference>
<accession>A0AAV4XYD3</accession>
<sequence length="137" mass="15707">MSFSKPIPGLYDATRSRRAPERDARVAQKRESPIKGKAHPTLRNFSRNVVDATKAGTRRDPRSKEKRSHLITFPRNVVGDTKAERVGSQRISRSSRTERRRSFARRGWAMGGRWLGRGEWLHLKPGIKTTLCKCIRV</sequence>
<protein>
    <submittedName>
        <fullName evidence="2">Uncharacterized protein</fullName>
    </submittedName>
</protein>
<dbReference type="EMBL" id="BPLR01001123">
    <property type="protein sequence ID" value="GIZ00132.1"/>
    <property type="molecule type" value="Genomic_DNA"/>
</dbReference>